<organism evidence="1 2">
    <name type="scientific">Stutzerimonas stutzeri NF13</name>
    <dbReference type="NCBI Taxonomy" id="1212548"/>
    <lineage>
        <taxon>Bacteria</taxon>
        <taxon>Pseudomonadati</taxon>
        <taxon>Pseudomonadota</taxon>
        <taxon>Gammaproteobacteria</taxon>
        <taxon>Pseudomonadales</taxon>
        <taxon>Pseudomonadaceae</taxon>
        <taxon>Stutzerimonas</taxon>
    </lineage>
</organism>
<comment type="caution">
    <text evidence="1">The sequence shown here is derived from an EMBL/GenBank/DDBJ whole genome shotgun (WGS) entry which is preliminary data.</text>
</comment>
<accession>M2V592</accession>
<reference evidence="1 2" key="1">
    <citation type="journal article" date="2013" name="Genome Announc.">
        <title>Draft Genome of Pseudomonas stutzeri Strain NF13, a Nitrogen Fixer Isolated from the Galapagos Rift Hydrothermal Vent.</title>
        <authorList>
            <person name="Pena A."/>
            <person name="Busquets A."/>
            <person name="Gomila M."/>
            <person name="Mayol J."/>
            <person name="Bosch R."/>
            <person name="Nogales B."/>
            <person name="Garcia-Valdes E."/>
            <person name="Bennasar A."/>
            <person name="Lalucat J."/>
        </authorList>
    </citation>
    <scope>NUCLEOTIDE SEQUENCE [LARGE SCALE GENOMIC DNA]</scope>
    <source>
        <strain evidence="1 2">NF13</strain>
    </source>
</reference>
<name>M2V592_STUST</name>
<dbReference type="EMBL" id="AOBS01000034">
    <property type="protein sequence ID" value="EME00997.1"/>
    <property type="molecule type" value="Genomic_DNA"/>
</dbReference>
<proteinExistence type="predicted"/>
<evidence type="ECO:0000313" key="1">
    <source>
        <dbReference type="EMBL" id="EME00997.1"/>
    </source>
</evidence>
<gene>
    <name evidence="1" type="ORF">B381_05796</name>
</gene>
<dbReference type="Proteomes" id="UP000011700">
    <property type="component" value="Unassembled WGS sequence"/>
</dbReference>
<evidence type="ECO:0000313" key="2">
    <source>
        <dbReference type="Proteomes" id="UP000011700"/>
    </source>
</evidence>
<sequence length="258" mass="29847">MQEDYKWFSQHDGNTTREQYECLFSSDGIPMAFLRLWQLGLVNEISEKTKSSIILPLSLQGLEDDKSKRKLPFHVNKLSDLDSHFQNSIKSITANVGDNFVDYLNNVPPLFTLFIDQALSQEHAIEVLKKLREDYSALRSLSSQYKESLEKAESIRDKKDVVDDWNRSWDNMLNGDFRKPQLLRKKISSSDVSKSIVKPESAGLSTIIQAYLDYREEKHSYKRFKIYSELYNELDGISGSRKSLESKFSVSLVNELKL</sequence>
<dbReference type="AlphaFoldDB" id="M2V592"/>
<protein>
    <submittedName>
        <fullName evidence="1">Uncharacterized protein</fullName>
    </submittedName>
</protein>